<feature type="domain" description="DUF4218" evidence="1">
    <location>
        <begin position="451"/>
        <end position="506"/>
    </location>
</feature>
<gene>
    <name evidence="3" type="ORF">U9M48_002072</name>
</gene>
<dbReference type="PANTHER" id="PTHR10775">
    <property type="entry name" value="OS08G0208400 PROTEIN"/>
    <property type="match status" value="1"/>
</dbReference>
<organism evidence="3 4">
    <name type="scientific">Paspalum notatum var. saurae</name>
    <dbReference type="NCBI Taxonomy" id="547442"/>
    <lineage>
        <taxon>Eukaryota</taxon>
        <taxon>Viridiplantae</taxon>
        <taxon>Streptophyta</taxon>
        <taxon>Embryophyta</taxon>
        <taxon>Tracheophyta</taxon>
        <taxon>Spermatophyta</taxon>
        <taxon>Magnoliopsida</taxon>
        <taxon>Liliopsida</taxon>
        <taxon>Poales</taxon>
        <taxon>Poaceae</taxon>
        <taxon>PACMAD clade</taxon>
        <taxon>Panicoideae</taxon>
        <taxon>Andropogonodae</taxon>
        <taxon>Paspaleae</taxon>
        <taxon>Paspalinae</taxon>
        <taxon>Paspalum</taxon>
    </lineage>
</organism>
<dbReference type="Pfam" id="PF02992">
    <property type="entry name" value="Transposase_21"/>
    <property type="match status" value="1"/>
</dbReference>
<dbReference type="PANTHER" id="PTHR10775:SF185">
    <property type="entry name" value="OS08G0208400 PROTEIN"/>
    <property type="match status" value="1"/>
</dbReference>
<keyword evidence="4" id="KW-1185">Reference proteome</keyword>
<accession>A0AAQ3PJ74</accession>
<evidence type="ECO:0000259" key="2">
    <source>
        <dbReference type="Pfam" id="PF13963"/>
    </source>
</evidence>
<protein>
    <recommendedName>
        <fullName evidence="5">Transposase-associated domain-containing protein</fullName>
    </recommendedName>
</protein>
<proteinExistence type="predicted"/>
<evidence type="ECO:0000259" key="1">
    <source>
        <dbReference type="Pfam" id="PF13960"/>
    </source>
</evidence>
<evidence type="ECO:0000313" key="3">
    <source>
        <dbReference type="EMBL" id="WVZ50861.1"/>
    </source>
</evidence>
<dbReference type="EMBL" id="CP144745">
    <property type="protein sequence ID" value="WVZ50861.1"/>
    <property type="molecule type" value="Genomic_DNA"/>
</dbReference>
<dbReference type="InterPro" id="IPR029480">
    <property type="entry name" value="Transpos_assoc"/>
</dbReference>
<dbReference type="AlphaFoldDB" id="A0AAQ3PJ74"/>
<reference evidence="3 4" key="1">
    <citation type="submission" date="2024-02" db="EMBL/GenBank/DDBJ databases">
        <title>High-quality chromosome-scale genome assembly of Pensacola bahiagrass (Paspalum notatum Flugge var. saurae).</title>
        <authorList>
            <person name="Vega J.M."/>
            <person name="Podio M."/>
            <person name="Orjuela J."/>
            <person name="Siena L.A."/>
            <person name="Pessino S.C."/>
            <person name="Combes M.C."/>
            <person name="Mariac C."/>
            <person name="Albertini E."/>
            <person name="Pupilli F."/>
            <person name="Ortiz J.P.A."/>
            <person name="Leblanc O."/>
        </authorList>
    </citation>
    <scope>NUCLEOTIDE SEQUENCE [LARGE SCALE GENOMIC DNA]</scope>
    <source>
        <strain evidence="3">R1</strain>
        <tissue evidence="3">Leaf</tissue>
    </source>
</reference>
<sequence length="594" mass="68371">MADDRRWMYDGFDKTGGKAHSAEWRKKTQAFIDHAFAGKTHYLDQVRCPCNEHNNGKFVTKEELTKDLVNYGFMPGYETWSFHGEKETRVETEVEADDDSAGVDRMDEMLEALQPEFGLNSEDPPPKEVEEFFKLLQASEEPLHEHIKVSLLAFVTRLLAIKSKYFFSNKCFNDLVQLIGDILLQPHKLPNDMYQCKRLTKALGMGYKKIYMCPDGCMLFCDDHVDEKKCLHCGKGRYVKVINEDGDQVTTAVAQKPLRSFPMAPRFKRLFLSTETCEPMRWPKEGVRNNLGFMGHPADSDAWKALDEFDPEFAKDARNIRFDLATDGFTPFKAKKDSFRKDTVCYEEPPKRLSAQEILDQLARLKLNEEKTAYEGFGKEHNWTHISGIWDLPYAEALKLPHNIDVMHQERNVAESIISTCMDFSDKTKDNVKARKDLAKICNWPTLVLTASGARVGGPVQFRWMFHIERVLKYLRAMVGNKARVEGCIAEAFILKEISYFTSVSFAEEYNVNAPTMRYNVDEEPSASDLPIFQSTGASASASSPYYFKSGKRVSAYLYMHANMKEMDPYFEEFQRQNWTSKKQPTSKQLDKMR</sequence>
<dbReference type="Pfam" id="PF13963">
    <property type="entry name" value="Transpos_assoc"/>
    <property type="match status" value="1"/>
</dbReference>
<dbReference type="InterPro" id="IPR004242">
    <property type="entry name" value="Transposase_21"/>
</dbReference>
<evidence type="ECO:0008006" key="5">
    <source>
        <dbReference type="Google" id="ProtNLM"/>
    </source>
</evidence>
<feature type="domain" description="Transposase-associated" evidence="2">
    <location>
        <begin position="5"/>
        <end position="85"/>
    </location>
</feature>
<name>A0AAQ3PJ74_PASNO</name>
<evidence type="ECO:0000313" key="4">
    <source>
        <dbReference type="Proteomes" id="UP001341281"/>
    </source>
</evidence>
<dbReference type="Proteomes" id="UP001341281">
    <property type="component" value="Chromosome 01"/>
</dbReference>
<dbReference type="Pfam" id="PF13960">
    <property type="entry name" value="DUF4218"/>
    <property type="match status" value="1"/>
</dbReference>
<dbReference type="InterPro" id="IPR025452">
    <property type="entry name" value="DUF4218"/>
</dbReference>